<sequence length="323" mass="33743">MRAVIVEQPGGPEALTVVERDAPQPGPGEVRVDLAAGGVNFIDIYQRSGAYRVPTPFVAGNEGAGTVSAVGEDVLDVVPGDRVAWAMTPGTGYAEQALVPAARLVPVPDGVDLETAAAAMLQGMTAHYLVNSTFEAREGQTAVVTAAAGGVGLLLCQMLREKGVRVIGTVGNAEKAELARAHGAAETVLYREVDLATEVGRLTDGQGVHVVYDGVGRDTFDAGLSVLRPRGMMVLFGAASGPVPPVDPQVLNSAGSLYLTRPSLAHYAAEREELLWRGREVLGAVADGRLQIRVGGRYPLAEARRAHEDLEGGRTTGKLILVP</sequence>
<evidence type="ECO:0000256" key="1">
    <source>
        <dbReference type="ARBA" id="ARBA00022857"/>
    </source>
</evidence>
<proteinExistence type="predicted"/>
<keyword evidence="1" id="KW-0521">NADP</keyword>
<keyword evidence="2" id="KW-0560">Oxidoreductase</keyword>
<dbReference type="Gene3D" id="3.90.180.10">
    <property type="entry name" value="Medium-chain alcohol dehydrogenases, catalytic domain"/>
    <property type="match status" value="1"/>
</dbReference>
<evidence type="ECO:0000259" key="3">
    <source>
        <dbReference type="SMART" id="SM00829"/>
    </source>
</evidence>
<dbReference type="InterPro" id="IPR013154">
    <property type="entry name" value="ADH-like_N"/>
</dbReference>
<dbReference type="EMBL" id="BMLB01000003">
    <property type="protein sequence ID" value="GGK70011.1"/>
    <property type="molecule type" value="Genomic_DNA"/>
</dbReference>
<gene>
    <name evidence="4" type="ORF">GCM10011509_18050</name>
</gene>
<dbReference type="Pfam" id="PF08240">
    <property type="entry name" value="ADH_N"/>
    <property type="match status" value="1"/>
</dbReference>
<dbReference type="RefSeq" id="WP_022921341.1">
    <property type="nucleotide sequence ID" value="NZ_BMLB01000003.1"/>
</dbReference>
<reference evidence="5" key="1">
    <citation type="journal article" date="2019" name="Int. J. Syst. Evol. Microbiol.">
        <title>The Global Catalogue of Microorganisms (GCM) 10K type strain sequencing project: providing services to taxonomists for standard genome sequencing and annotation.</title>
        <authorList>
            <consortium name="The Broad Institute Genomics Platform"/>
            <consortium name="The Broad Institute Genome Sequencing Center for Infectious Disease"/>
            <person name="Wu L."/>
            <person name="Ma J."/>
        </authorList>
    </citation>
    <scope>NUCLEOTIDE SEQUENCE [LARGE SCALE GENOMIC DNA]</scope>
    <source>
        <strain evidence="5">CGMCC 1.5362</strain>
    </source>
</reference>
<dbReference type="SUPFAM" id="SSF50129">
    <property type="entry name" value="GroES-like"/>
    <property type="match status" value="1"/>
</dbReference>
<dbReference type="Proteomes" id="UP000662111">
    <property type="component" value="Unassembled WGS sequence"/>
</dbReference>
<dbReference type="Pfam" id="PF00107">
    <property type="entry name" value="ADH_zinc_N"/>
    <property type="match status" value="1"/>
</dbReference>
<keyword evidence="5" id="KW-1185">Reference proteome</keyword>
<evidence type="ECO:0000313" key="4">
    <source>
        <dbReference type="EMBL" id="GGK70011.1"/>
    </source>
</evidence>
<feature type="domain" description="Enoyl reductase (ER)" evidence="3">
    <location>
        <begin position="10"/>
        <end position="321"/>
    </location>
</feature>
<accession>A0ABQ2F8G4</accession>
<name>A0ABQ2F8G4_9MICO</name>
<dbReference type="SUPFAM" id="SSF51735">
    <property type="entry name" value="NAD(P)-binding Rossmann-fold domains"/>
    <property type="match status" value="1"/>
</dbReference>
<protein>
    <submittedName>
        <fullName evidence="4">Quinone oxidoreductase</fullName>
    </submittedName>
</protein>
<dbReference type="InterPro" id="IPR011032">
    <property type="entry name" value="GroES-like_sf"/>
</dbReference>
<dbReference type="InterPro" id="IPR020843">
    <property type="entry name" value="ER"/>
</dbReference>
<dbReference type="InterPro" id="IPR047618">
    <property type="entry name" value="QOR-like"/>
</dbReference>
<dbReference type="PANTHER" id="PTHR48106">
    <property type="entry name" value="QUINONE OXIDOREDUCTASE PIG3-RELATED"/>
    <property type="match status" value="1"/>
</dbReference>
<dbReference type="InterPro" id="IPR013149">
    <property type="entry name" value="ADH-like_C"/>
</dbReference>
<evidence type="ECO:0000256" key="2">
    <source>
        <dbReference type="ARBA" id="ARBA00023002"/>
    </source>
</evidence>
<dbReference type="PANTHER" id="PTHR48106:SF13">
    <property type="entry name" value="QUINONE OXIDOREDUCTASE-RELATED"/>
    <property type="match status" value="1"/>
</dbReference>
<evidence type="ECO:0000313" key="5">
    <source>
        <dbReference type="Proteomes" id="UP000662111"/>
    </source>
</evidence>
<dbReference type="CDD" id="cd05286">
    <property type="entry name" value="QOR2"/>
    <property type="match status" value="1"/>
</dbReference>
<dbReference type="Gene3D" id="3.40.50.720">
    <property type="entry name" value="NAD(P)-binding Rossmann-like Domain"/>
    <property type="match status" value="1"/>
</dbReference>
<dbReference type="SMART" id="SM00829">
    <property type="entry name" value="PKS_ER"/>
    <property type="match status" value="1"/>
</dbReference>
<organism evidence="4 5">
    <name type="scientific">Ornithinimicrobium pekingense</name>
    <dbReference type="NCBI Taxonomy" id="384677"/>
    <lineage>
        <taxon>Bacteria</taxon>
        <taxon>Bacillati</taxon>
        <taxon>Actinomycetota</taxon>
        <taxon>Actinomycetes</taxon>
        <taxon>Micrococcales</taxon>
        <taxon>Ornithinimicrobiaceae</taxon>
        <taxon>Ornithinimicrobium</taxon>
    </lineage>
</organism>
<dbReference type="InterPro" id="IPR036291">
    <property type="entry name" value="NAD(P)-bd_dom_sf"/>
</dbReference>
<comment type="caution">
    <text evidence="4">The sequence shown here is derived from an EMBL/GenBank/DDBJ whole genome shotgun (WGS) entry which is preliminary data.</text>
</comment>